<dbReference type="EMBL" id="JARO02007345">
    <property type="protein sequence ID" value="KPP64061.1"/>
    <property type="molecule type" value="Genomic_DNA"/>
</dbReference>
<dbReference type="GO" id="GO:0016787">
    <property type="term" value="F:hydrolase activity"/>
    <property type="evidence" value="ECO:0007669"/>
    <property type="project" value="UniProtKB-KW"/>
</dbReference>
<accession>A0A0P7TS85</accession>
<feature type="domain" description="IRG-type G" evidence="5">
    <location>
        <begin position="85"/>
        <end position="256"/>
    </location>
</feature>
<keyword evidence="2" id="KW-0547">Nucleotide-binding</keyword>
<dbReference type="Gene3D" id="3.40.50.300">
    <property type="entry name" value="P-loop containing nucleotide triphosphate hydrolases"/>
    <property type="match status" value="1"/>
</dbReference>
<reference evidence="6 7" key="1">
    <citation type="submission" date="2015-08" db="EMBL/GenBank/DDBJ databases">
        <title>The genome of the Asian arowana (Scleropages formosus).</title>
        <authorList>
            <person name="Tan M.H."/>
            <person name="Gan H.M."/>
            <person name="Croft L.J."/>
            <person name="Austin C.M."/>
        </authorList>
    </citation>
    <scope>NUCLEOTIDE SEQUENCE [LARGE SCALE GENOMIC DNA]</scope>
    <source>
        <strain evidence="6">Aro1</strain>
    </source>
</reference>
<keyword evidence="4" id="KW-0342">GTP-binding</keyword>
<dbReference type="GO" id="GO:0005525">
    <property type="term" value="F:GTP binding"/>
    <property type="evidence" value="ECO:0007669"/>
    <property type="project" value="UniProtKB-KW"/>
</dbReference>
<dbReference type="InterPro" id="IPR007743">
    <property type="entry name" value="Immunity-related_GTPase-like"/>
</dbReference>
<dbReference type="STRING" id="113540.ENSSFOP00015030791"/>
<dbReference type="InterPro" id="IPR027417">
    <property type="entry name" value="P-loop_NTPase"/>
</dbReference>
<dbReference type="PANTHER" id="PTHR32341:SF10">
    <property type="entry name" value="INTERFERON-INDUCIBLE GTPASE 5"/>
    <property type="match status" value="1"/>
</dbReference>
<dbReference type="InterPro" id="IPR051515">
    <property type="entry name" value="IRG"/>
</dbReference>
<proteinExistence type="inferred from homology"/>
<dbReference type="AlphaFoldDB" id="A0A0P7TS85"/>
<dbReference type="PROSITE" id="PS51716">
    <property type="entry name" value="G_IRG"/>
    <property type="match status" value="1"/>
</dbReference>
<dbReference type="PANTHER" id="PTHR32341">
    <property type="entry name" value="INTERFERON-INDUCIBLE GTPASE"/>
    <property type="match status" value="1"/>
</dbReference>
<protein>
    <recommendedName>
        <fullName evidence="5">IRG-type G domain-containing protein</fullName>
    </recommendedName>
</protein>
<evidence type="ECO:0000313" key="6">
    <source>
        <dbReference type="EMBL" id="KPP64061.1"/>
    </source>
</evidence>
<evidence type="ECO:0000256" key="4">
    <source>
        <dbReference type="ARBA" id="ARBA00023134"/>
    </source>
</evidence>
<comment type="caution">
    <text evidence="6">The sequence shown here is derived from an EMBL/GenBank/DDBJ whole genome shotgun (WGS) entry which is preliminary data.</text>
</comment>
<name>A0A0P7TS85_SCLFO</name>
<evidence type="ECO:0000256" key="1">
    <source>
        <dbReference type="ARBA" id="ARBA00005429"/>
    </source>
</evidence>
<sequence>MDTVAKEVDYATIDYSLLKEREEAKGVEKIREPEYAEIKQEEIKIFGEVMADVIKSLKVLEVLKESMDKNKLSEVKDAVEDLLLSRVNIAVIGERGAEKAAFINSLRGLGPEDEEAVKTSSPTPPDQLAMYVSPKHSDFRVWDLPAVPTDASFDPEEYMGRVRLLRFNSVIMTFSQSLHPNDTIIWREARALQKETVYFALLASEKESVEVLAARRQSSLDVLKAQGVGSQKVYMVHVSALEKLDFPALLEQMELDLQEIKANALLIALPALSIPVVQRKKDAFKAVIWAAASLSGGVSAIPVPLVSSMVDSSLAVRILDKARQSLGLDDKSIERLARQRGKDSIHLKMLRSCNLSVEVTKGEVKKRLLAAEKEKPSNSWLMEMALPHTAKSASRSFVAMLLALTRAIDEMGADAEKVVAAVVGEEK</sequence>
<gene>
    <name evidence="6" type="ORF">Z043_117632</name>
</gene>
<dbReference type="Proteomes" id="UP000034805">
    <property type="component" value="Unassembled WGS sequence"/>
</dbReference>
<evidence type="ECO:0000256" key="2">
    <source>
        <dbReference type="ARBA" id="ARBA00022741"/>
    </source>
</evidence>
<dbReference type="Pfam" id="PF05049">
    <property type="entry name" value="IIGP"/>
    <property type="match status" value="1"/>
</dbReference>
<dbReference type="InterPro" id="IPR030385">
    <property type="entry name" value="G_IRG_dom"/>
</dbReference>
<evidence type="ECO:0000256" key="3">
    <source>
        <dbReference type="ARBA" id="ARBA00022801"/>
    </source>
</evidence>
<dbReference type="GO" id="GO:0016020">
    <property type="term" value="C:membrane"/>
    <property type="evidence" value="ECO:0007669"/>
    <property type="project" value="InterPro"/>
</dbReference>
<evidence type="ECO:0000259" key="5">
    <source>
        <dbReference type="PROSITE" id="PS51716"/>
    </source>
</evidence>
<keyword evidence="3" id="KW-0378">Hydrolase</keyword>
<evidence type="ECO:0000313" key="7">
    <source>
        <dbReference type="Proteomes" id="UP000034805"/>
    </source>
</evidence>
<dbReference type="SUPFAM" id="SSF52540">
    <property type="entry name" value="P-loop containing nucleoside triphosphate hydrolases"/>
    <property type="match status" value="1"/>
</dbReference>
<comment type="similarity">
    <text evidence="1">Belongs to the TRAFAC class dynamin-like GTPase superfamily. IRG family.</text>
</comment>
<organism evidence="6 7">
    <name type="scientific">Scleropages formosus</name>
    <name type="common">Asian bonytongue</name>
    <name type="synonym">Osteoglossum formosum</name>
    <dbReference type="NCBI Taxonomy" id="113540"/>
    <lineage>
        <taxon>Eukaryota</taxon>
        <taxon>Metazoa</taxon>
        <taxon>Chordata</taxon>
        <taxon>Craniata</taxon>
        <taxon>Vertebrata</taxon>
        <taxon>Euteleostomi</taxon>
        <taxon>Actinopterygii</taxon>
        <taxon>Neopterygii</taxon>
        <taxon>Teleostei</taxon>
        <taxon>Osteoglossocephala</taxon>
        <taxon>Osteoglossomorpha</taxon>
        <taxon>Osteoglossiformes</taxon>
        <taxon>Osteoglossidae</taxon>
        <taxon>Scleropages</taxon>
    </lineage>
</organism>